<dbReference type="InterPro" id="IPR003106">
    <property type="entry name" value="Leu_zip_homeo"/>
</dbReference>
<comment type="similarity">
    <text evidence="7 10">Belongs to the HD-ZIP homeobox family. Class I subfamily.</text>
</comment>
<comment type="function">
    <text evidence="10">Transcription factor.</text>
</comment>
<dbReference type="GO" id="GO:0000981">
    <property type="term" value="F:DNA-binding transcription factor activity, RNA polymerase II-specific"/>
    <property type="evidence" value="ECO:0007669"/>
    <property type="project" value="UniProtKB-UniRule"/>
</dbReference>
<comment type="subcellular location">
    <subcellularLocation>
        <location evidence="1 8 9">Nucleus</location>
    </subcellularLocation>
</comment>
<evidence type="ECO:0000256" key="6">
    <source>
        <dbReference type="ARBA" id="ARBA00023242"/>
    </source>
</evidence>
<dbReference type="FunFam" id="1.10.10.60:FF:000144">
    <property type="entry name" value="homeobox-leucine zipper protein ATHB-6-like"/>
    <property type="match status" value="1"/>
</dbReference>
<evidence type="ECO:0000259" key="13">
    <source>
        <dbReference type="PROSITE" id="PS50071"/>
    </source>
</evidence>
<dbReference type="AlphaFoldDB" id="A0A6P6BEL9"/>
<evidence type="ECO:0000256" key="11">
    <source>
        <dbReference type="SAM" id="Coils"/>
    </source>
</evidence>
<sequence>MVGCKICASPNMNALLQSEQLSCSSELIESLWIPSSSSALQGRKPIFDYENVNGVETTDMPFFQPLDKEENGDDGFDESRHPPGKKRRLTATQVQFLERSFEFENKLEPERKLQLAKELGLQPRQVAIWFQNRRARFKNKQLEKDYDSLKASYDKLKADYDSLLEEKDDLKNEILALKEKLLTRAKGGENLESLGAINSSDAGPQKPNSDVCPGDVSHVPLLAGKHKEARLAKIDVFDSDSPHYTDGNHSSLIEPTDSYIAFEPNHSDFSQDEEDYNLSKSLLRPPIFFPKFEVDCYYDAHSNSCNLALPAEDQSFWSSLY</sequence>
<name>A0A6P6BEL9_DURZI</name>
<dbReference type="GO" id="GO:0000976">
    <property type="term" value="F:transcription cis-regulatory region binding"/>
    <property type="evidence" value="ECO:0007669"/>
    <property type="project" value="UniProtKB-ARBA"/>
</dbReference>
<feature type="domain" description="Homeobox" evidence="13">
    <location>
        <begin position="80"/>
        <end position="140"/>
    </location>
</feature>
<keyword evidence="14" id="KW-1185">Reference proteome</keyword>
<keyword evidence="11" id="KW-0175">Coiled coil</keyword>
<dbReference type="SUPFAM" id="SSF46689">
    <property type="entry name" value="Homeodomain-like"/>
    <property type="match status" value="1"/>
</dbReference>
<reference evidence="15" key="1">
    <citation type="submission" date="2025-08" db="UniProtKB">
        <authorList>
            <consortium name="RefSeq"/>
        </authorList>
    </citation>
    <scope>IDENTIFICATION</scope>
    <source>
        <tissue evidence="15">Fruit stalk</tissue>
    </source>
</reference>
<evidence type="ECO:0000313" key="15">
    <source>
        <dbReference type="RefSeq" id="XP_022775553.1"/>
    </source>
</evidence>
<evidence type="ECO:0000256" key="9">
    <source>
        <dbReference type="RuleBase" id="RU000682"/>
    </source>
</evidence>
<keyword evidence="5 10" id="KW-0804">Transcription</keyword>
<dbReference type="InterPro" id="IPR045224">
    <property type="entry name" value="HDZip_class_I_plant"/>
</dbReference>
<dbReference type="InterPro" id="IPR017970">
    <property type="entry name" value="Homeobox_CS"/>
</dbReference>
<feature type="DNA-binding region" description="Homeobox" evidence="8">
    <location>
        <begin position="82"/>
        <end position="141"/>
    </location>
</feature>
<keyword evidence="6 8" id="KW-0539">Nucleus</keyword>
<accession>A0A6P6BEL9</accession>
<feature type="coiled-coil region" evidence="11">
    <location>
        <begin position="132"/>
        <end position="180"/>
    </location>
</feature>
<gene>
    <name evidence="15" type="primary">LOC111317389</name>
</gene>
<protein>
    <recommendedName>
        <fullName evidence="10">Homeobox-leucine zipper protein</fullName>
    </recommendedName>
    <alternativeName>
        <fullName evidence="10">HD-ZIP protein</fullName>
    </alternativeName>
    <alternativeName>
        <fullName evidence="10">Homeodomain transcription factor</fullName>
    </alternativeName>
</protein>
<dbReference type="Gene3D" id="1.10.10.60">
    <property type="entry name" value="Homeodomain-like"/>
    <property type="match status" value="1"/>
</dbReference>
<dbReference type="PANTHER" id="PTHR24326">
    <property type="entry name" value="HOMEOBOX-LEUCINE ZIPPER PROTEIN"/>
    <property type="match status" value="1"/>
</dbReference>
<keyword evidence="3 8" id="KW-0238">DNA-binding</keyword>
<proteinExistence type="inferred from homology"/>
<dbReference type="OrthoDB" id="6159439at2759"/>
<evidence type="ECO:0000256" key="8">
    <source>
        <dbReference type="PROSITE-ProRule" id="PRU00108"/>
    </source>
</evidence>
<keyword evidence="4 8" id="KW-0371">Homeobox</keyword>
<dbReference type="RefSeq" id="XP_022775553.1">
    <property type="nucleotide sequence ID" value="XM_022919818.1"/>
</dbReference>
<evidence type="ECO:0000256" key="1">
    <source>
        <dbReference type="ARBA" id="ARBA00004123"/>
    </source>
</evidence>
<dbReference type="GO" id="GO:0005634">
    <property type="term" value="C:nucleus"/>
    <property type="evidence" value="ECO:0007669"/>
    <property type="project" value="UniProtKB-SubCell"/>
</dbReference>
<dbReference type="KEGG" id="dzi:111317389"/>
<feature type="region of interest" description="Disordered" evidence="12">
    <location>
        <begin position="58"/>
        <end position="85"/>
    </location>
</feature>
<dbReference type="PROSITE" id="PS50071">
    <property type="entry name" value="HOMEOBOX_2"/>
    <property type="match status" value="1"/>
</dbReference>
<dbReference type="PANTHER" id="PTHR24326:SF610">
    <property type="entry name" value="HOMEOBOX-LEUCINE ZIPPER PROTEIN"/>
    <property type="match status" value="1"/>
</dbReference>
<evidence type="ECO:0000256" key="3">
    <source>
        <dbReference type="ARBA" id="ARBA00023125"/>
    </source>
</evidence>
<dbReference type="InterPro" id="IPR009057">
    <property type="entry name" value="Homeodomain-like_sf"/>
</dbReference>
<evidence type="ECO:0000313" key="14">
    <source>
        <dbReference type="Proteomes" id="UP000515121"/>
    </source>
</evidence>
<evidence type="ECO:0000256" key="2">
    <source>
        <dbReference type="ARBA" id="ARBA00023015"/>
    </source>
</evidence>
<evidence type="ECO:0000256" key="10">
    <source>
        <dbReference type="RuleBase" id="RU369038"/>
    </source>
</evidence>
<dbReference type="Pfam" id="PF00046">
    <property type="entry name" value="Homeodomain"/>
    <property type="match status" value="1"/>
</dbReference>
<dbReference type="PRINTS" id="PR00031">
    <property type="entry name" value="HTHREPRESSR"/>
</dbReference>
<dbReference type="Proteomes" id="UP000515121">
    <property type="component" value="Unplaced"/>
</dbReference>
<evidence type="ECO:0000256" key="4">
    <source>
        <dbReference type="ARBA" id="ARBA00023155"/>
    </source>
</evidence>
<dbReference type="InterPro" id="IPR001356">
    <property type="entry name" value="HD"/>
</dbReference>
<dbReference type="Pfam" id="PF02183">
    <property type="entry name" value="HALZ"/>
    <property type="match status" value="1"/>
</dbReference>
<evidence type="ECO:0000256" key="7">
    <source>
        <dbReference type="ARBA" id="ARBA00025748"/>
    </source>
</evidence>
<dbReference type="CDD" id="cd00086">
    <property type="entry name" value="homeodomain"/>
    <property type="match status" value="1"/>
</dbReference>
<organism evidence="14 15">
    <name type="scientific">Durio zibethinus</name>
    <name type="common">Durian</name>
    <dbReference type="NCBI Taxonomy" id="66656"/>
    <lineage>
        <taxon>Eukaryota</taxon>
        <taxon>Viridiplantae</taxon>
        <taxon>Streptophyta</taxon>
        <taxon>Embryophyta</taxon>
        <taxon>Tracheophyta</taxon>
        <taxon>Spermatophyta</taxon>
        <taxon>Magnoliopsida</taxon>
        <taxon>eudicotyledons</taxon>
        <taxon>Gunneridae</taxon>
        <taxon>Pentapetalae</taxon>
        <taxon>rosids</taxon>
        <taxon>malvids</taxon>
        <taxon>Malvales</taxon>
        <taxon>Malvaceae</taxon>
        <taxon>Helicteroideae</taxon>
        <taxon>Durio</taxon>
    </lineage>
</organism>
<dbReference type="GeneID" id="111317389"/>
<dbReference type="GO" id="GO:0045893">
    <property type="term" value="P:positive regulation of DNA-templated transcription"/>
    <property type="evidence" value="ECO:0007669"/>
    <property type="project" value="TreeGrafter"/>
</dbReference>
<evidence type="ECO:0000256" key="5">
    <source>
        <dbReference type="ARBA" id="ARBA00023163"/>
    </source>
</evidence>
<dbReference type="PROSITE" id="PS00027">
    <property type="entry name" value="HOMEOBOX_1"/>
    <property type="match status" value="1"/>
</dbReference>
<keyword evidence="2 10" id="KW-0805">Transcription regulation</keyword>
<dbReference type="InterPro" id="IPR000047">
    <property type="entry name" value="HTH_motif"/>
</dbReference>
<evidence type="ECO:0000256" key="12">
    <source>
        <dbReference type="SAM" id="MobiDB-lite"/>
    </source>
</evidence>
<dbReference type="SMART" id="SM00389">
    <property type="entry name" value="HOX"/>
    <property type="match status" value="1"/>
</dbReference>